<dbReference type="RefSeq" id="WP_101455151.1">
    <property type="nucleotide sequence ID" value="NZ_PCGY01000013.1"/>
</dbReference>
<evidence type="ECO:0000313" key="3">
    <source>
        <dbReference type="Proteomes" id="UP000233727"/>
    </source>
</evidence>
<comment type="caution">
    <text evidence="2">The sequence shown here is derived from an EMBL/GenBank/DDBJ whole genome shotgun (WGS) entry which is preliminary data.</text>
</comment>
<keyword evidence="1" id="KW-0472">Membrane</keyword>
<sequence>MHQPVTFEIPSIGYTIVDHGSNPSDSEKTRPTAVQTARRIALSTLAAITVIAVGCFAATGIDGFMQRRRWKTNITTDMASTVAAIDTLDLQNHGNIGFKDSDISCTDTRACFLNADAGIVTTDPLNFGQKIPLHSGDIITIRHLTSTGQPTDGYVVIGESIHFRGSCIYSSQTGETSCSLRQ</sequence>
<organism evidence="2 3">
    <name type="scientific">Bifidobacterium thermophilum</name>
    <dbReference type="NCBI Taxonomy" id="33905"/>
    <lineage>
        <taxon>Bacteria</taxon>
        <taxon>Bacillati</taxon>
        <taxon>Actinomycetota</taxon>
        <taxon>Actinomycetes</taxon>
        <taxon>Bifidobacteriales</taxon>
        <taxon>Bifidobacteriaceae</taxon>
        <taxon>Bifidobacterium</taxon>
    </lineage>
</organism>
<dbReference type="AlphaFoldDB" id="A0A2N3QJV8"/>
<name>A0A2N3QJV8_9BIFI</name>
<feature type="transmembrane region" description="Helical" evidence="1">
    <location>
        <begin position="40"/>
        <end position="61"/>
    </location>
</feature>
<evidence type="ECO:0000256" key="1">
    <source>
        <dbReference type="SAM" id="Phobius"/>
    </source>
</evidence>
<accession>A0A2N3QJV8</accession>
<protein>
    <submittedName>
        <fullName evidence="2">Uncharacterized protein</fullName>
    </submittedName>
</protein>
<reference evidence="2 3" key="1">
    <citation type="submission" date="2017-10" db="EMBL/GenBank/DDBJ databases">
        <title>Bifidobacterium genomics.</title>
        <authorList>
            <person name="Lugli G.A."/>
            <person name="Milani C."/>
            <person name="Mancabelli L."/>
        </authorList>
    </citation>
    <scope>NUCLEOTIDE SEQUENCE [LARGE SCALE GENOMIC DNA]</scope>
    <source>
        <strain evidence="2 3">1542B</strain>
    </source>
</reference>
<gene>
    <name evidence="2" type="ORF">CQR47_1100</name>
</gene>
<dbReference type="EMBL" id="PCGY01000013">
    <property type="protein sequence ID" value="PKU91763.1"/>
    <property type="molecule type" value="Genomic_DNA"/>
</dbReference>
<evidence type="ECO:0000313" key="2">
    <source>
        <dbReference type="EMBL" id="PKU91763.1"/>
    </source>
</evidence>
<proteinExistence type="predicted"/>
<dbReference type="Proteomes" id="UP000233727">
    <property type="component" value="Unassembled WGS sequence"/>
</dbReference>
<keyword evidence="1" id="KW-0812">Transmembrane</keyword>
<keyword evidence="1" id="KW-1133">Transmembrane helix</keyword>